<gene>
    <name evidence="3" type="ORF">AHOG_20850</name>
</gene>
<dbReference type="Proteomes" id="UP000204221">
    <property type="component" value="Chromosome"/>
</dbReference>
<feature type="domain" description="NADP-dependent oxidoreductase" evidence="2">
    <location>
        <begin position="22"/>
        <end position="111"/>
    </location>
</feature>
<dbReference type="EMBL" id="CP022521">
    <property type="protein sequence ID" value="ASO21787.1"/>
    <property type="molecule type" value="Genomic_DNA"/>
</dbReference>
<dbReference type="Gene3D" id="3.20.20.100">
    <property type="entry name" value="NADP-dependent oxidoreductase domain"/>
    <property type="match status" value="1"/>
</dbReference>
<dbReference type="InterPro" id="IPR023210">
    <property type="entry name" value="NADP_OxRdtase_dom"/>
</dbReference>
<keyword evidence="4" id="KW-1185">Reference proteome</keyword>
<dbReference type="KEGG" id="ahg:AHOG_20850"/>
<evidence type="ECO:0000313" key="3">
    <source>
        <dbReference type="EMBL" id="ASO21787.1"/>
    </source>
</evidence>
<dbReference type="AlphaFoldDB" id="A0A221W8W3"/>
<proteinExistence type="predicted"/>
<reference evidence="3 4" key="1">
    <citation type="submission" date="2017-07" db="EMBL/GenBank/DDBJ databases">
        <title>Complete genome sequence of Actinoalloteichus hoggarensis DSM 45943, type strain of Actinoalloteichus hoggarensis.</title>
        <authorList>
            <person name="Ruckert C."/>
            <person name="Nouioui I."/>
            <person name="Willmese J."/>
            <person name="van Wezel G."/>
            <person name="Klenk H.-P."/>
            <person name="Kalinowski J."/>
            <person name="Zotchev S.B."/>
        </authorList>
    </citation>
    <scope>NUCLEOTIDE SEQUENCE [LARGE SCALE GENOMIC DNA]</scope>
    <source>
        <strain evidence="3 4">DSM 45943</strain>
    </source>
</reference>
<evidence type="ECO:0000256" key="1">
    <source>
        <dbReference type="SAM" id="MobiDB-lite"/>
    </source>
</evidence>
<dbReference type="InterPro" id="IPR036812">
    <property type="entry name" value="NAD(P)_OxRdtase_dom_sf"/>
</dbReference>
<evidence type="ECO:0000313" key="4">
    <source>
        <dbReference type="Proteomes" id="UP000204221"/>
    </source>
</evidence>
<organism evidence="3 4">
    <name type="scientific">Actinoalloteichus hoggarensis</name>
    <dbReference type="NCBI Taxonomy" id="1470176"/>
    <lineage>
        <taxon>Bacteria</taxon>
        <taxon>Bacillati</taxon>
        <taxon>Actinomycetota</taxon>
        <taxon>Actinomycetes</taxon>
        <taxon>Pseudonocardiales</taxon>
        <taxon>Pseudonocardiaceae</taxon>
        <taxon>Actinoalloteichus</taxon>
    </lineage>
</organism>
<dbReference type="OrthoDB" id="9768793at2"/>
<dbReference type="Pfam" id="PF00248">
    <property type="entry name" value="Aldo_ket_red"/>
    <property type="match status" value="1"/>
</dbReference>
<protein>
    <recommendedName>
        <fullName evidence="2">NADP-dependent oxidoreductase domain-containing protein</fullName>
    </recommendedName>
</protein>
<evidence type="ECO:0000259" key="2">
    <source>
        <dbReference type="Pfam" id="PF00248"/>
    </source>
</evidence>
<dbReference type="SUPFAM" id="SSF51430">
    <property type="entry name" value="NAD(P)-linked oxidoreductase"/>
    <property type="match status" value="1"/>
</dbReference>
<accession>A0A221W8W3</accession>
<sequence length="185" mass="19197">MTGDAAVPTFDSDGLGGLRRFPLALGGAAFGRGATEAESFALLDAFVGAVGTMLDTRSHYGAAVGGSDSIIGRRLHARGRRADVVLTAKVGDLPGGGAASAAPLRASVEAELGGCAPITWTCSASKTSGTPCIRRIRSTPRAGRTSRTGVSRWRNCWARTTDSSVQARRAGSRSPSWRPTGRPRR</sequence>
<feature type="region of interest" description="Disordered" evidence="1">
    <location>
        <begin position="161"/>
        <end position="185"/>
    </location>
</feature>
<name>A0A221W8W3_9PSEU</name>